<dbReference type="Pfam" id="PF00501">
    <property type="entry name" value="AMP-binding"/>
    <property type="match status" value="1"/>
</dbReference>
<dbReference type="EMBL" id="PVTV01000015">
    <property type="protein sequence ID" value="PRY97225.1"/>
    <property type="molecule type" value="Genomic_DNA"/>
</dbReference>
<dbReference type="InterPro" id="IPR050237">
    <property type="entry name" value="ATP-dep_AMP-bd_enzyme"/>
</dbReference>
<dbReference type="PANTHER" id="PTHR43767">
    <property type="entry name" value="LONG-CHAIN-FATTY-ACID--COA LIGASE"/>
    <property type="match status" value="1"/>
</dbReference>
<evidence type="ECO:0000313" key="4">
    <source>
        <dbReference type="Proteomes" id="UP000238308"/>
    </source>
</evidence>
<keyword evidence="3" id="KW-0436">Ligase</keyword>
<dbReference type="AlphaFoldDB" id="A0A2T0XE76"/>
<protein>
    <submittedName>
        <fullName evidence="3">Cyclohexanecarboxylate-CoA ligase/acyl-CoA synthetase</fullName>
    </submittedName>
</protein>
<organism evidence="3 4">
    <name type="scientific">Jezberella montanilacus</name>
    <dbReference type="NCBI Taxonomy" id="323426"/>
    <lineage>
        <taxon>Bacteria</taxon>
        <taxon>Pseudomonadati</taxon>
        <taxon>Pseudomonadota</taxon>
        <taxon>Betaproteobacteria</taxon>
        <taxon>Burkholderiales</taxon>
        <taxon>Alcaligenaceae</taxon>
        <taxon>Jezberella</taxon>
    </lineage>
</organism>
<feature type="domain" description="AMP-binding enzyme C-terminal" evidence="2">
    <location>
        <begin position="465"/>
        <end position="540"/>
    </location>
</feature>
<dbReference type="Gene3D" id="2.30.38.10">
    <property type="entry name" value="Luciferase, Domain 3"/>
    <property type="match status" value="1"/>
</dbReference>
<dbReference type="InterPro" id="IPR020845">
    <property type="entry name" value="AMP-binding_CS"/>
</dbReference>
<dbReference type="Pfam" id="PF13193">
    <property type="entry name" value="AMP-binding_C"/>
    <property type="match status" value="1"/>
</dbReference>
<dbReference type="RefSeq" id="WP_106228191.1">
    <property type="nucleotide sequence ID" value="NZ_PVTV01000015.1"/>
</dbReference>
<gene>
    <name evidence="3" type="ORF">BCM14_2366</name>
</gene>
<feature type="domain" description="AMP-dependent synthetase/ligase" evidence="1">
    <location>
        <begin position="47"/>
        <end position="413"/>
    </location>
</feature>
<dbReference type="SUPFAM" id="SSF56801">
    <property type="entry name" value="Acetyl-CoA synthetase-like"/>
    <property type="match status" value="1"/>
</dbReference>
<proteinExistence type="predicted"/>
<dbReference type="Proteomes" id="UP000238308">
    <property type="component" value="Unassembled WGS sequence"/>
</dbReference>
<dbReference type="PROSITE" id="PS00455">
    <property type="entry name" value="AMP_BINDING"/>
    <property type="match status" value="1"/>
</dbReference>
<reference evidence="3 4" key="1">
    <citation type="submission" date="2018-03" db="EMBL/GenBank/DDBJ databases">
        <title>Genomic Encyclopedia of Type Strains, Phase III (KMG-III): the genomes of soil and plant-associated and newly described type strains.</title>
        <authorList>
            <person name="Whitman W."/>
        </authorList>
    </citation>
    <scope>NUCLEOTIDE SEQUENCE [LARGE SCALE GENOMIC DNA]</scope>
    <source>
        <strain evidence="3 4">MWH-P2sevCIIIb</strain>
    </source>
</reference>
<dbReference type="InterPro" id="IPR045851">
    <property type="entry name" value="AMP-bd_C_sf"/>
</dbReference>
<dbReference type="Gene3D" id="3.40.50.980">
    <property type="match status" value="2"/>
</dbReference>
<evidence type="ECO:0000259" key="2">
    <source>
        <dbReference type="Pfam" id="PF13193"/>
    </source>
</evidence>
<dbReference type="GO" id="GO:0016878">
    <property type="term" value="F:acid-thiol ligase activity"/>
    <property type="evidence" value="ECO:0007669"/>
    <property type="project" value="UniProtKB-ARBA"/>
</dbReference>
<accession>A0A2T0XE76</accession>
<dbReference type="OrthoDB" id="9766486at2"/>
<dbReference type="PANTHER" id="PTHR43767:SF1">
    <property type="entry name" value="NONRIBOSOMAL PEPTIDE SYNTHASE PES1 (EUROFUNG)-RELATED"/>
    <property type="match status" value="1"/>
</dbReference>
<sequence>MTALTVNAQGINLLTTPQYKTRLTASLRKRFADSHAWHDVTFYHYIEKGAAEYPDRIVFTDERRSLTYRQLKEQVDRCASFFRSLGIGAGDVVTMQFPNRVEFPIVFFCLELIGAIANKISPDFRRREVEYILRFSNSKAFVCAANFKGFDYAAMIDELRPELPNLKTVVVAGETTIQNVSSLEAGLASATPIDPSTRVHTSPDAVMRMAFTSGTTGDPKGVMHSFNTTLYAVEVINREMNVTRDEVFLIWLPVGLNWGYITLMQAVMAGAQAVLMERFQAARALELIEKYRATFIPTAPASILAILNVPDFKKYDCSSLRVVVTGGASAAIETIRAYQKRMKGHLLELYGMLETGFHTFTRFEDDPEKVNGTIGRIVGQMTLRIIDEAGNDLPYGEEGEIAAYGPSVHLGYFNNPTANEELFTADDWFRTGDLGKYVDDAGNVMIVGRRKEMINRGGKKYFPREIEEILYGHPAILHAAVVGVSDLRLGEKNCLCVVLKPGTEMTLDDAIGMLKGQVADYKLPEMLEFYDELPFTPTGKIRRHVLTADVIGRIKTRE</sequence>
<evidence type="ECO:0000259" key="1">
    <source>
        <dbReference type="Pfam" id="PF00501"/>
    </source>
</evidence>
<keyword evidence="4" id="KW-1185">Reference proteome</keyword>
<name>A0A2T0XE76_9BURK</name>
<evidence type="ECO:0000313" key="3">
    <source>
        <dbReference type="EMBL" id="PRY97225.1"/>
    </source>
</evidence>
<dbReference type="Gene3D" id="3.30.300.30">
    <property type="match status" value="1"/>
</dbReference>
<dbReference type="InterPro" id="IPR000873">
    <property type="entry name" value="AMP-dep_synth/lig_dom"/>
</dbReference>
<dbReference type="InterPro" id="IPR025110">
    <property type="entry name" value="AMP-bd_C"/>
</dbReference>
<comment type="caution">
    <text evidence="3">The sequence shown here is derived from an EMBL/GenBank/DDBJ whole genome shotgun (WGS) entry which is preliminary data.</text>
</comment>